<keyword evidence="2" id="KW-1185">Reference proteome</keyword>
<reference evidence="1 2" key="1">
    <citation type="submission" date="2007-03" db="EMBL/GenBank/DDBJ databases">
        <authorList>
            <person name="Stal L."/>
            <person name="Ferriera S."/>
            <person name="Johnson J."/>
            <person name="Kravitz S."/>
            <person name="Beeson K."/>
            <person name="Sutton G."/>
            <person name="Rogers Y.-H."/>
            <person name="Friedman R."/>
            <person name="Frazier M."/>
            <person name="Venter J.C."/>
        </authorList>
    </citation>
    <scope>NUCLEOTIDE SEQUENCE [LARGE SCALE GENOMIC DNA]</scope>
    <source>
        <strain evidence="1 2">CCY0110</strain>
    </source>
</reference>
<protein>
    <submittedName>
        <fullName evidence="1">Uncharacterized protein</fullName>
    </submittedName>
</protein>
<evidence type="ECO:0000313" key="2">
    <source>
        <dbReference type="Proteomes" id="UP000003781"/>
    </source>
</evidence>
<name>A3IW77_9CHRO</name>
<dbReference type="EMBL" id="AAXW01000049">
    <property type="protein sequence ID" value="EAZ89251.1"/>
    <property type="molecule type" value="Genomic_DNA"/>
</dbReference>
<organism evidence="1 2">
    <name type="scientific">Crocosphaera chwakensis CCY0110</name>
    <dbReference type="NCBI Taxonomy" id="391612"/>
    <lineage>
        <taxon>Bacteria</taxon>
        <taxon>Bacillati</taxon>
        <taxon>Cyanobacteriota</taxon>
        <taxon>Cyanophyceae</taxon>
        <taxon>Oscillatoriophycideae</taxon>
        <taxon>Chroococcales</taxon>
        <taxon>Aphanothecaceae</taxon>
        <taxon>Crocosphaera</taxon>
        <taxon>Crocosphaera chwakensis</taxon>
    </lineage>
</organism>
<accession>A3IW77</accession>
<dbReference type="AlphaFoldDB" id="A3IW77"/>
<proteinExistence type="predicted"/>
<evidence type="ECO:0000313" key="1">
    <source>
        <dbReference type="EMBL" id="EAZ89251.1"/>
    </source>
</evidence>
<sequence>MKQKKCKKLVSFPKIIFIELIENMYTFMRNYEAFILTHLGILSEIPRKSLAKIAKAVTLKDSKGLSYFQLDTIIPDSCSQTSTIKSVSSNPFKL</sequence>
<gene>
    <name evidence="1" type="ORF">CY0110_07861</name>
</gene>
<dbReference type="Proteomes" id="UP000003781">
    <property type="component" value="Unassembled WGS sequence"/>
</dbReference>
<comment type="caution">
    <text evidence="1">The sequence shown here is derived from an EMBL/GenBank/DDBJ whole genome shotgun (WGS) entry which is preliminary data.</text>
</comment>